<evidence type="ECO:0000313" key="2">
    <source>
        <dbReference type="Proteomes" id="UP000078200"/>
    </source>
</evidence>
<sequence>MPGEQQHINNNNNKKNTTTIGFIANRSTTLLWYTVNIQRSLLYENYVYCLLDIDRQDDNHHHHHLYNNDVYNEKNAILAPFTRIFKKEAQKANALLCRTTLCLKLFNEIKVRPRLDRKPTYITSPCEELKGKHQCFPSKGVGSNRDHMIYDLKGD</sequence>
<dbReference type="VEuPathDB" id="VectorBase:GAUT050117"/>
<dbReference type="Proteomes" id="UP000078200">
    <property type="component" value="Unassembled WGS sequence"/>
</dbReference>
<protein>
    <submittedName>
        <fullName evidence="1">Uncharacterized protein</fullName>
    </submittedName>
</protein>
<reference evidence="1" key="1">
    <citation type="submission" date="2020-05" db="UniProtKB">
        <authorList>
            <consortium name="EnsemblMetazoa"/>
        </authorList>
    </citation>
    <scope>IDENTIFICATION</scope>
    <source>
        <strain evidence="1">TTRI</strain>
    </source>
</reference>
<proteinExistence type="predicted"/>
<name>A0A1A9VWN6_GLOAU</name>
<keyword evidence="2" id="KW-1185">Reference proteome</keyword>
<dbReference type="AlphaFoldDB" id="A0A1A9VWN6"/>
<evidence type="ECO:0000313" key="1">
    <source>
        <dbReference type="EnsemblMetazoa" id="GAUT050117-PA"/>
    </source>
</evidence>
<dbReference type="EnsemblMetazoa" id="GAUT050117-RA">
    <property type="protein sequence ID" value="GAUT050117-PA"/>
    <property type="gene ID" value="GAUT050117"/>
</dbReference>
<organism evidence="1 2">
    <name type="scientific">Glossina austeni</name>
    <name type="common">Savannah tsetse fly</name>
    <dbReference type="NCBI Taxonomy" id="7395"/>
    <lineage>
        <taxon>Eukaryota</taxon>
        <taxon>Metazoa</taxon>
        <taxon>Ecdysozoa</taxon>
        <taxon>Arthropoda</taxon>
        <taxon>Hexapoda</taxon>
        <taxon>Insecta</taxon>
        <taxon>Pterygota</taxon>
        <taxon>Neoptera</taxon>
        <taxon>Endopterygota</taxon>
        <taxon>Diptera</taxon>
        <taxon>Brachycera</taxon>
        <taxon>Muscomorpha</taxon>
        <taxon>Hippoboscoidea</taxon>
        <taxon>Glossinidae</taxon>
        <taxon>Glossina</taxon>
    </lineage>
</organism>
<accession>A0A1A9VWN6</accession>